<keyword evidence="1" id="KW-1133">Transmembrane helix</keyword>
<evidence type="ECO:0000313" key="2">
    <source>
        <dbReference type="EMBL" id="NEC55389.1"/>
    </source>
</evidence>
<accession>A0ABX0BKE3</accession>
<keyword evidence="1" id="KW-0472">Membrane</keyword>
<feature type="transmembrane region" description="Helical" evidence="1">
    <location>
        <begin position="44"/>
        <end position="63"/>
    </location>
</feature>
<evidence type="ECO:0000313" key="3">
    <source>
        <dbReference type="Proteomes" id="UP000470404"/>
    </source>
</evidence>
<reference evidence="2 3" key="1">
    <citation type="submission" date="2020-01" db="EMBL/GenBank/DDBJ databases">
        <title>Insect and environment-associated Actinomycetes.</title>
        <authorList>
            <person name="Currrie C."/>
            <person name="Chevrette M."/>
            <person name="Carlson C."/>
            <person name="Stubbendieck R."/>
            <person name="Wendt-Pienkowski E."/>
        </authorList>
    </citation>
    <scope>NUCLEOTIDE SEQUENCE [LARGE SCALE GENOMIC DNA]</scope>
    <source>
        <strain evidence="2 3">SID8386</strain>
    </source>
</reference>
<name>A0ABX0BKE3_9PSEU</name>
<keyword evidence="3" id="KW-1185">Reference proteome</keyword>
<comment type="caution">
    <text evidence="2">The sequence shown here is derived from an EMBL/GenBank/DDBJ whole genome shotgun (WGS) entry which is preliminary data.</text>
</comment>
<evidence type="ECO:0000256" key="1">
    <source>
        <dbReference type="SAM" id="Phobius"/>
    </source>
</evidence>
<proteinExistence type="predicted"/>
<dbReference type="Proteomes" id="UP000470404">
    <property type="component" value="Unassembled WGS sequence"/>
</dbReference>
<dbReference type="PROSITE" id="PS51257">
    <property type="entry name" value="PROKAR_LIPOPROTEIN"/>
    <property type="match status" value="1"/>
</dbReference>
<protein>
    <submittedName>
        <fullName evidence="2">Uncharacterized protein</fullName>
    </submittedName>
</protein>
<organism evidence="2 3">
    <name type="scientific">Amycolatopsis rubida</name>
    <dbReference type="NCBI Taxonomy" id="112413"/>
    <lineage>
        <taxon>Bacteria</taxon>
        <taxon>Bacillati</taxon>
        <taxon>Actinomycetota</taxon>
        <taxon>Actinomycetes</taxon>
        <taxon>Pseudonocardiales</taxon>
        <taxon>Pseudonocardiaceae</taxon>
        <taxon>Amycolatopsis</taxon>
    </lineage>
</organism>
<dbReference type="EMBL" id="JAAGNC010000048">
    <property type="protein sequence ID" value="NEC55389.1"/>
    <property type="molecule type" value="Genomic_DNA"/>
</dbReference>
<dbReference type="RefSeq" id="WP_067590487.1">
    <property type="nucleotide sequence ID" value="NZ_JAAGNC010000048.1"/>
</dbReference>
<gene>
    <name evidence="2" type="ORF">G3I59_07190</name>
</gene>
<keyword evidence="1" id="KW-0812">Transmembrane</keyword>
<sequence length="79" mass="8327">MDCWNRARAEHVAVQPGAGHPALATTSTAACGAIAVPERRDRDLFVALAFPFGSDAVLFLFGFGEVAGGETRRGRLTPV</sequence>